<name>A0A4P9WCM5_9FUNG</name>
<dbReference type="EMBL" id="KZ995568">
    <property type="protein sequence ID" value="RKO90419.1"/>
    <property type="molecule type" value="Genomic_DNA"/>
</dbReference>
<sequence>MHSVHAILIAGLAATASAVPSSNPFLSPRALTCPATEVSCSSDSTDSCCVPDNGILVVSVQWLTGFCPSNSCNINPPSVWTIPGEERRGGMGARGRRFWIADFCRRSKVFKFKGGSCESSLTVLLSFFYSGLWPDDCSGNQAGNYDESRQYMAPSGLQSVALQHPQAGLALVQGLVLVRLRWILVPRVAEA</sequence>
<evidence type="ECO:0000256" key="1">
    <source>
        <dbReference type="SAM" id="SignalP"/>
    </source>
</evidence>
<keyword evidence="1" id="KW-0732">Signal</keyword>
<dbReference type="AlphaFoldDB" id="A0A4P9WCM5"/>
<gene>
    <name evidence="2" type="ORF">BDK51DRAFT_31534</name>
</gene>
<dbReference type="Proteomes" id="UP000269721">
    <property type="component" value="Unassembled WGS sequence"/>
</dbReference>
<dbReference type="InterPro" id="IPR036430">
    <property type="entry name" value="RNase_T2-like_sf"/>
</dbReference>
<dbReference type="Gene3D" id="3.90.730.10">
    <property type="entry name" value="Ribonuclease T2-like"/>
    <property type="match status" value="1"/>
</dbReference>
<proteinExistence type="predicted"/>
<dbReference type="GO" id="GO:0033897">
    <property type="term" value="F:ribonuclease T2 activity"/>
    <property type="evidence" value="ECO:0007669"/>
    <property type="project" value="InterPro"/>
</dbReference>
<evidence type="ECO:0000313" key="3">
    <source>
        <dbReference type="Proteomes" id="UP000269721"/>
    </source>
</evidence>
<keyword evidence="3" id="KW-1185">Reference proteome</keyword>
<accession>A0A4P9WCM5</accession>
<feature type="signal peptide" evidence="1">
    <location>
        <begin position="1"/>
        <end position="18"/>
    </location>
</feature>
<evidence type="ECO:0000313" key="2">
    <source>
        <dbReference type="EMBL" id="RKO90419.1"/>
    </source>
</evidence>
<dbReference type="GO" id="GO:0003723">
    <property type="term" value="F:RNA binding"/>
    <property type="evidence" value="ECO:0007669"/>
    <property type="project" value="InterPro"/>
</dbReference>
<protein>
    <submittedName>
        <fullName evidence="2">Uncharacterized protein</fullName>
    </submittedName>
</protein>
<feature type="chain" id="PRO_5020458290" evidence="1">
    <location>
        <begin position="19"/>
        <end position="191"/>
    </location>
</feature>
<dbReference type="OrthoDB" id="435754at2759"/>
<organism evidence="2 3">
    <name type="scientific">Blyttiomyces helicus</name>
    <dbReference type="NCBI Taxonomy" id="388810"/>
    <lineage>
        <taxon>Eukaryota</taxon>
        <taxon>Fungi</taxon>
        <taxon>Fungi incertae sedis</taxon>
        <taxon>Chytridiomycota</taxon>
        <taxon>Chytridiomycota incertae sedis</taxon>
        <taxon>Chytridiomycetes</taxon>
        <taxon>Chytridiomycetes incertae sedis</taxon>
        <taxon>Blyttiomyces</taxon>
    </lineage>
</organism>
<reference evidence="3" key="1">
    <citation type="journal article" date="2018" name="Nat. Microbiol.">
        <title>Leveraging single-cell genomics to expand the fungal tree of life.</title>
        <authorList>
            <person name="Ahrendt S.R."/>
            <person name="Quandt C.A."/>
            <person name="Ciobanu D."/>
            <person name="Clum A."/>
            <person name="Salamov A."/>
            <person name="Andreopoulos B."/>
            <person name="Cheng J.F."/>
            <person name="Woyke T."/>
            <person name="Pelin A."/>
            <person name="Henrissat B."/>
            <person name="Reynolds N.K."/>
            <person name="Benny G.L."/>
            <person name="Smith M.E."/>
            <person name="James T.Y."/>
            <person name="Grigoriev I.V."/>
        </authorList>
    </citation>
    <scope>NUCLEOTIDE SEQUENCE [LARGE SCALE GENOMIC DNA]</scope>
</reference>